<feature type="region of interest" description="Disordered" evidence="1">
    <location>
        <begin position="27"/>
        <end position="67"/>
    </location>
</feature>
<evidence type="ECO:0000256" key="1">
    <source>
        <dbReference type="SAM" id="MobiDB-lite"/>
    </source>
</evidence>
<name>A0ABQ9DC40_9PASS</name>
<keyword evidence="3" id="KW-1185">Reference proteome</keyword>
<gene>
    <name evidence="2" type="ORF">WISP_76364</name>
</gene>
<evidence type="ECO:0000313" key="3">
    <source>
        <dbReference type="Proteomes" id="UP001145742"/>
    </source>
</evidence>
<comment type="caution">
    <text evidence="2">The sequence shown here is derived from an EMBL/GenBank/DDBJ whole genome shotgun (WGS) entry which is preliminary data.</text>
</comment>
<protein>
    <submittedName>
        <fullName evidence="2">Uncharacterized protein</fullName>
    </submittedName>
</protein>
<reference evidence="2" key="1">
    <citation type="submission" date="2019-10" db="EMBL/GenBank/DDBJ databases">
        <authorList>
            <person name="Soares A.E.R."/>
            <person name="Aleixo A."/>
            <person name="Schneider P."/>
            <person name="Miyaki C.Y."/>
            <person name="Schneider M.P."/>
            <person name="Mello C."/>
            <person name="Vasconcelos A.T.R."/>
        </authorList>
    </citation>
    <scope>NUCLEOTIDE SEQUENCE</scope>
    <source>
        <tissue evidence="2">Muscle</tissue>
    </source>
</reference>
<sequence>MLNGPCGGSACLSRVAGYQVTPTDPRLSPLSPANWDGAGVGVPPTAWSPREGTRTRGNPACVDSSSKPRHSKMFLARLDDSVYLLHSLPFGTKEAETSYPLCQGHSITECPIKYDTVPLKIPFATQRVPHLYIWPGTHGR</sequence>
<evidence type="ECO:0000313" key="2">
    <source>
        <dbReference type="EMBL" id="KAJ7415743.1"/>
    </source>
</evidence>
<dbReference type="EMBL" id="WHWB01033916">
    <property type="protein sequence ID" value="KAJ7415743.1"/>
    <property type="molecule type" value="Genomic_DNA"/>
</dbReference>
<organism evidence="2 3">
    <name type="scientific">Willisornis vidua</name>
    <name type="common">Xingu scale-backed antbird</name>
    <dbReference type="NCBI Taxonomy" id="1566151"/>
    <lineage>
        <taxon>Eukaryota</taxon>
        <taxon>Metazoa</taxon>
        <taxon>Chordata</taxon>
        <taxon>Craniata</taxon>
        <taxon>Vertebrata</taxon>
        <taxon>Euteleostomi</taxon>
        <taxon>Archelosauria</taxon>
        <taxon>Archosauria</taxon>
        <taxon>Dinosauria</taxon>
        <taxon>Saurischia</taxon>
        <taxon>Theropoda</taxon>
        <taxon>Coelurosauria</taxon>
        <taxon>Aves</taxon>
        <taxon>Neognathae</taxon>
        <taxon>Neoaves</taxon>
        <taxon>Telluraves</taxon>
        <taxon>Australaves</taxon>
        <taxon>Passeriformes</taxon>
        <taxon>Thamnophilidae</taxon>
        <taxon>Willisornis</taxon>
    </lineage>
</organism>
<proteinExistence type="predicted"/>
<accession>A0ABQ9DC40</accession>
<dbReference type="Proteomes" id="UP001145742">
    <property type="component" value="Unassembled WGS sequence"/>
</dbReference>